<evidence type="ECO:0000313" key="5">
    <source>
        <dbReference type="Ensembl" id="ENSTRUP00000069472.1"/>
    </source>
</evidence>
<dbReference type="GO" id="GO:0060298">
    <property type="term" value="P:positive regulation of sarcomere organization"/>
    <property type="evidence" value="ECO:0007669"/>
    <property type="project" value="UniProtKB-ARBA"/>
</dbReference>
<dbReference type="FunFam" id="2.60.40.10:FF:000107">
    <property type="entry name" value="Myosin, light chain kinase a"/>
    <property type="match status" value="1"/>
</dbReference>
<dbReference type="InterPro" id="IPR013098">
    <property type="entry name" value="Ig_I-set"/>
</dbReference>
<evidence type="ECO:0000256" key="3">
    <source>
        <dbReference type="ARBA" id="ARBA00023319"/>
    </source>
</evidence>
<dbReference type="InterPro" id="IPR036179">
    <property type="entry name" value="Ig-like_dom_sf"/>
</dbReference>
<dbReference type="InParanoid" id="A0A674N7C0"/>
<evidence type="ECO:0000256" key="2">
    <source>
        <dbReference type="ARBA" id="ARBA00022490"/>
    </source>
</evidence>
<comment type="subcellular location">
    <subcellularLocation>
        <location evidence="1">Cytoplasm</location>
    </subcellularLocation>
</comment>
<dbReference type="FunFam" id="2.60.40.10:FF:000425">
    <property type="entry name" value="Myosin light chain kinase"/>
    <property type="match status" value="1"/>
</dbReference>
<dbReference type="InterPro" id="IPR003598">
    <property type="entry name" value="Ig_sub2"/>
</dbReference>
<dbReference type="SUPFAM" id="SSF48726">
    <property type="entry name" value="Immunoglobulin"/>
    <property type="match status" value="5"/>
</dbReference>
<evidence type="ECO:0000256" key="1">
    <source>
        <dbReference type="ARBA" id="ARBA00004496"/>
    </source>
</evidence>
<dbReference type="PROSITE" id="PS50835">
    <property type="entry name" value="IG_LIKE"/>
    <property type="match status" value="4"/>
</dbReference>
<dbReference type="Proteomes" id="UP000005226">
    <property type="component" value="Chromosome 1"/>
</dbReference>
<reference evidence="5 6" key="1">
    <citation type="journal article" date="2011" name="Genome Biol. Evol.">
        <title>Integration of the genetic map and genome assembly of fugu facilitates insights into distinct features of genome evolution in teleosts and mammals.</title>
        <authorList>
            <person name="Kai W."/>
            <person name="Kikuchi K."/>
            <person name="Tohari S."/>
            <person name="Chew A.K."/>
            <person name="Tay A."/>
            <person name="Fujiwara A."/>
            <person name="Hosoya S."/>
            <person name="Suetake H."/>
            <person name="Naruse K."/>
            <person name="Brenner S."/>
            <person name="Suzuki Y."/>
            <person name="Venkatesh B."/>
        </authorList>
    </citation>
    <scope>NUCLEOTIDE SEQUENCE [LARGE SCALE GENOMIC DNA]</scope>
</reference>
<dbReference type="PANTHER" id="PTHR47633:SF4">
    <property type="entry name" value="MYOPALLADIN ISOFORM X1"/>
    <property type="match status" value="1"/>
</dbReference>
<feature type="domain" description="Ig-like" evidence="4">
    <location>
        <begin position="352"/>
        <end position="436"/>
    </location>
</feature>
<dbReference type="GeneTree" id="ENSGT00940000171516"/>
<dbReference type="PANTHER" id="PTHR47633">
    <property type="entry name" value="IMMUNOGLOBULIN"/>
    <property type="match status" value="1"/>
</dbReference>
<protein>
    <recommendedName>
        <fullName evidence="4">Ig-like domain-containing protein</fullName>
    </recommendedName>
</protein>
<name>A0A674N7C0_TAKRU</name>
<dbReference type="AlphaFoldDB" id="A0A674N7C0"/>
<dbReference type="InterPro" id="IPR007110">
    <property type="entry name" value="Ig-like_dom"/>
</dbReference>
<dbReference type="SMART" id="SM00408">
    <property type="entry name" value="IGc2"/>
    <property type="match status" value="4"/>
</dbReference>
<dbReference type="GO" id="GO:0003007">
    <property type="term" value="P:heart morphogenesis"/>
    <property type="evidence" value="ECO:0007669"/>
    <property type="project" value="UniProtKB-ARBA"/>
</dbReference>
<dbReference type="GO" id="GO:0045989">
    <property type="term" value="P:positive regulation of striated muscle contraction"/>
    <property type="evidence" value="ECO:0007669"/>
    <property type="project" value="UniProtKB-ARBA"/>
</dbReference>
<dbReference type="InterPro" id="IPR003599">
    <property type="entry name" value="Ig_sub"/>
</dbReference>
<evidence type="ECO:0000313" key="6">
    <source>
        <dbReference type="Proteomes" id="UP000005226"/>
    </source>
</evidence>
<keyword evidence="6" id="KW-1185">Reference proteome</keyword>
<dbReference type="FunFam" id="2.60.40.10:FF:000022">
    <property type="entry name" value="Cardiac titin"/>
    <property type="match status" value="2"/>
</dbReference>
<accession>A0A674N7C0</accession>
<dbReference type="GO" id="GO:0005737">
    <property type="term" value="C:cytoplasm"/>
    <property type="evidence" value="ECO:0007669"/>
    <property type="project" value="UniProtKB-SubCell"/>
</dbReference>
<feature type="domain" description="Ig-like" evidence="4">
    <location>
        <begin position="469"/>
        <end position="558"/>
    </location>
</feature>
<feature type="domain" description="Ig-like" evidence="4">
    <location>
        <begin position="81"/>
        <end position="170"/>
    </location>
</feature>
<dbReference type="Pfam" id="PF07679">
    <property type="entry name" value="I-set"/>
    <property type="match status" value="5"/>
</dbReference>
<reference evidence="5" key="3">
    <citation type="submission" date="2025-09" db="UniProtKB">
        <authorList>
            <consortium name="Ensembl"/>
        </authorList>
    </citation>
    <scope>IDENTIFICATION</scope>
</reference>
<dbReference type="Ensembl" id="ENSTRUT00000072783.1">
    <property type="protein sequence ID" value="ENSTRUP00000069472.1"/>
    <property type="gene ID" value="ENSTRUG00000027236.1"/>
</dbReference>
<evidence type="ECO:0000259" key="4">
    <source>
        <dbReference type="PROSITE" id="PS50835"/>
    </source>
</evidence>
<reference evidence="5" key="2">
    <citation type="submission" date="2025-08" db="UniProtKB">
        <authorList>
            <consortium name="Ensembl"/>
        </authorList>
    </citation>
    <scope>IDENTIFICATION</scope>
</reference>
<dbReference type="SMART" id="SM00409">
    <property type="entry name" value="IG"/>
    <property type="match status" value="6"/>
</dbReference>
<proteinExistence type="predicted"/>
<dbReference type="GO" id="GO:0055013">
    <property type="term" value="P:cardiac muscle cell development"/>
    <property type="evidence" value="ECO:0007669"/>
    <property type="project" value="UniProtKB-ARBA"/>
</dbReference>
<keyword evidence="2" id="KW-0963">Cytoplasm</keyword>
<dbReference type="InterPro" id="IPR013783">
    <property type="entry name" value="Ig-like_fold"/>
</dbReference>
<feature type="domain" description="Ig-like" evidence="4">
    <location>
        <begin position="254"/>
        <end position="342"/>
    </location>
</feature>
<keyword evidence="3" id="KW-0393">Immunoglobulin domain</keyword>
<dbReference type="CDD" id="cd00096">
    <property type="entry name" value="Ig"/>
    <property type="match status" value="1"/>
</dbReference>
<dbReference type="Gene3D" id="2.60.40.10">
    <property type="entry name" value="Immunoglobulins"/>
    <property type="match status" value="6"/>
</dbReference>
<organism evidence="5 6">
    <name type="scientific">Takifugu rubripes</name>
    <name type="common">Japanese pufferfish</name>
    <name type="synonym">Fugu rubripes</name>
    <dbReference type="NCBI Taxonomy" id="31033"/>
    <lineage>
        <taxon>Eukaryota</taxon>
        <taxon>Metazoa</taxon>
        <taxon>Chordata</taxon>
        <taxon>Craniata</taxon>
        <taxon>Vertebrata</taxon>
        <taxon>Euteleostomi</taxon>
        <taxon>Actinopterygii</taxon>
        <taxon>Neopterygii</taxon>
        <taxon>Teleostei</taxon>
        <taxon>Neoteleostei</taxon>
        <taxon>Acanthomorphata</taxon>
        <taxon>Eupercaria</taxon>
        <taxon>Tetraodontiformes</taxon>
        <taxon>Tetradontoidea</taxon>
        <taxon>Tetraodontidae</taxon>
        <taxon>Takifugu</taxon>
    </lineage>
</organism>
<sequence>GLLVPSEVITSSSVYKMIEEKEDCTLVITKVTSEYEGEYSCTATNRFGQTTCTTYLEVKSVDVSQAEKWVEKMFKVTGQPPTFSVQIQPLRCSEGTEVLFNYKVSGDPIPDVNWYKGAFQIQPNRTRIISSNPDGSGCLKLKTVKQEDSGMYMCKASNKFGEASCSAELAVVKETVVVSKQEQVTVVQQKGYKVSVTEQATESRLYQVSLPGQDRTRSDQMSLELAHQGVYLCKASNSVGTATFTTELWVVDKPSFVKPFDQVSAAVNDPVRLECQVNEDIGVTITWTRDGKKVHQSMDCKLSFEDKLAVVEIPKAKLKDSGKYVCTATNEAGSSSCEALVMVQVHVIHFCPKPLCFTWKQGIAARLQCSVKGSPELHIHWFWDEHELNEGEKYKMSLKNGVAILEILNLVVADSGRYSCEVSNNAGSDSCSTLVAVKGLSSVGFILVLQILFTFFLLKPNKSVCIPEPARIVEPAASISVTAGESATLECTISGSPELKVKWFRDGKEMTSGRKHKLTVKDKTASMKILTAEKSDSADYKIQVSNKVGKDECTCSLTVLGSWSCFISNSALILIDDGHMIHSCCLFYLPCCFLLISPSNLIL</sequence>